<evidence type="ECO:0000313" key="5">
    <source>
        <dbReference type="EMBL" id="CAB4730602.1"/>
    </source>
</evidence>
<dbReference type="GO" id="GO:0016020">
    <property type="term" value="C:membrane"/>
    <property type="evidence" value="ECO:0007669"/>
    <property type="project" value="InterPro"/>
</dbReference>
<dbReference type="Pfam" id="PF02325">
    <property type="entry name" value="CCB3_YggT"/>
    <property type="match status" value="1"/>
</dbReference>
<feature type="transmembrane region" description="Helical" evidence="1">
    <location>
        <begin position="37"/>
        <end position="55"/>
    </location>
</feature>
<reference evidence="2" key="1">
    <citation type="submission" date="2020-05" db="EMBL/GenBank/DDBJ databases">
        <authorList>
            <person name="Chiriac C."/>
            <person name="Salcher M."/>
            <person name="Ghai R."/>
            <person name="Kavagutti S V."/>
        </authorList>
    </citation>
    <scope>NUCLEOTIDE SEQUENCE</scope>
</reference>
<evidence type="ECO:0000313" key="4">
    <source>
        <dbReference type="EMBL" id="CAB4614500.1"/>
    </source>
</evidence>
<sequence length="95" mass="10604">MPSIGGLLNSLIQLFLLALFARVILDYARIFAPQWRPRGIVLAFAEFIFSITDPIMKFARRYIPPLRLGPVAVDLSFIVILVAAQILGKLVLLIP</sequence>
<dbReference type="EMBL" id="CAEZUD010000091">
    <property type="protein sequence ID" value="CAB4599592.1"/>
    <property type="molecule type" value="Genomic_DNA"/>
</dbReference>
<dbReference type="EMBL" id="CAEZYL010000099">
    <property type="protein sequence ID" value="CAB4730602.1"/>
    <property type="molecule type" value="Genomic_DNA"/>
</dbReference>
<dbReference type="AlphaFoldDB" id="A0A6J6AY84"/>
<evidence type="ECO:0000313" key="2">
    <source>
        <dbReference type="EMBL" id="CAB4531009.1"/>
    </source>
</evidence>
<organism evidence="2">
    <name type="scientific">freshwater metagenome</name>
    <dbReference type="NCBI Taxonomy" id="449393"/>
    <lineage>
        <taxon>unclassified sequences</taxon>
        <taxon>metagenomes</taxon>
        <taxon>ecological metagenomes</taxon>
    </lineage>
</organism>
<dbReference type="EMBL" id="CAFBNS010000041">
    <property type="protein sequence ID" value="CAB4957936.1"/>
    <property type="molecule type" value="Genomic_DNA"/>
</dbReference>
<dbReference type="EMBL" id="CAEZSC010000010">
    <property type="protein sequence ID" value="CAB4531009.1"/>
    <property type="molecule type" value="Genomic_DNA"/>
</dbReference>
<keyword evidence="1" id="KW-0472">Membrane</keyword>
<keyword evidence="1" id="KW-1133">Transmembrane helix</keyword>
<protein>
    <submittedName>
        <fullName evidence="2">Unannotated protein</fullName>
    </submittedName>
</protein>
<accession>A0A6J6AY84</accession>
<evidence type="ECO:0000313" key="3">
    <source>
        <dbReference type="EMBL" id="CAB4599592.1"/>
    </source>
</evidence>
<feature type="transmembrane region" description="Helical" evidence="1">
    <location>
        <begin position="75"/>
        <end position="94"/>
    </location>
</feature>
<name>A0A6J6AY84_9ZZZZ</name>
<feature type="transmembrane region" description="Helical" evidence="1">
    <location>
        <begin position="6"/>
        <end position="25"/>
    </location>
</feature>
<dbReference type="EMBL" id="CAFBME010000030">
    <property type="protein sequence ID" value="CAB4892226.1"/>
    <property type="molecule type" value="Genomic_DNA"/>
</dbReference>
<evidence type="ECO:0000313" key="6">
    <source>
        <dbReference type="EMBL" id="CAB4892226.1"/>
    </source>
</evidence>
<keyword evidence="1" id="KW-0812">Transmembrane</keyword>
<proteinExistence type="predicted"/>
<evidence type="ECO:0000256" key="1">
    <source>
        <dbReference type="SAM" id="Phobius"/>
    </source>
</evidence>
<dbReference type="EMBL" id="CAFBPI010000001">
    <property type="protein sequence ID" value="CAB5003495.1"/>
    <property type="molecule type" value="Genomic_DNA"/>
</dbReference>
<dbReference type="InterPro" id="IPR003425">
    <property type="entry name" value="CCB3/YggT"/>
</dbReference>
<evidence type="ECO:0000313" key="7">
    <source>
        <dbReference type="EMBL" id="CAB4957936.1"/>
    </source>
</evidence>
<dbReference type="EMBL" id="CAEZUY010000047">
    <property type="protein sequence ID" value="CAB4614500.1"/>
    <property type="molecule type" value="Genomic_DNA"/>
</dbReference>
<evidence type="ECO:0000313" key="8">
    <source>
        <dbReference type="EMBL" id="CAB5003495.1"/>
    </source>
</evidence>
<gene>
    <name evidence="2" type="ORF">UFOPK1380_00300</name>
    <name evidence="3" type="ORF">UFOPK1778_01178</name>
    <name evidence="4" type="ORF">UFOPK1863_00618</name>
    <name evidence="5" type="ORF">UFOPK2689_01143</name>
    <name evidence="6" type="ORF">UFOPK3555_00439</name>
    <name evidence="7" type="ORF">UFOPK3874_00347</name>
    <name evidence="8" type="ORF">UFOPK4095_00019</name>
</gene>